<dbReference type="Proteomes" id="UP000198426">
    <property type="component" value="Unassembled WGS sequence"/>
</dbReference>
<dbReference type="Gene3D" id="2.120.10.30">
    <property type="entry name" value="TolB, C-terminal domain"/>
    <property type="match status" value="1"/>
</dbReference>
<accession>A0A239M0Z7</accession>
<organism evidence="1 2">
    <name type="scientific">Tropicimonas sediminicola</name>
    <dbReference type="NCBI Taxonomy" id="1031541"/>
    <lineage>
        <taxon>Bacteria</taxon>
        <taxon>Pseudomonadati</taxon>
        <taxon>Pseudomonadota</taxon>
        <taxon>Alphaproteobacteria</taxon>
        <taxon>Rhodobacterales</taxon>
        <taxon>Roseobacteraceae</taxon>
        <taxon>Tropicimonas</taxon>
    </lineage>
</organism>
<name>A0A239M0Z7_9RHOB</name>
<proteinExistence type="predicted"/>
<dbReference type="EMBL" id="FZOY01000012">
    <property type="protein sequence ID" value="SNT36341.1"/>
    <property type="molecule type" value="Genomic_DNA"/>
</dbReference>
<keyword evidence="2" id="KW-1185">Reference proteome</keyword>
<dbReference type="AlphaFoldDB" id="A0A239M0Z7"/>
<dbReference type="SUPFAM" id="SSF50956">
    <property type="entry name" value="Thermostable phytase (3-phytase)"/>
    <property type="match status" value="1"/>
</dbReference>
<dbReference type="RefSeq" id="WP_089235291.1">
    <property type="nucleotide sequence ID" value="NZ_FZOY01000012.1"/>
</dbReference>
<dbReference type="OrthoDB" id="6080098at2"/>
<evidence type="ECO:0000313" key="2">
    <source>
        <dbReference type="Proteomes" id="UP000198426"/>
    </source>
</evidence>
<reference evidence="1 2" key="1">
    <citation type="submission" date="2017-06" db="EMBL/GenBank/DDBJ databases">
        <authorList>
            <person name="Kim H.J."/>
            <person name="Triplett B.A."/>
        </authorList>
    </citation>
    <scope>NUCLEOTIDE SEQUENCE [LARGE SCALE GENOMIC DNA]</scope>
    <source>
        <strain evidence="1 2">DSM 29339</strain>
    </source>
</reference>
<dbReference type="InterPro" id="IPR011042">
    <property type="entry name" value="6-blade_b-propeller_TolB-like"/>
</dbReference>
<evidence type="ECO:0008006" key="3">
    <source>
        <dbReference type="Google" id="ProtNLM"/>
    </source>
</evidence>
<evidence type="ECO:0000313" key="1">
    <source>
        <dbReference type="EMBL" id="SNT36341.1"/>
    </source>
</evidence>
<protein>
    <recommendedName>
        <fullName evidence="3">Phytase-like domain-containing protein</fullName>
    </recommendedName>
</protein>
<gene>
    <name evidence="1" type="ORF">SAMN05421757_1128</name>
</gene>
<sequence length="254" mass="27555">MYRGLAVALALTFSPVEALDLRMTNSYFLNRPASLDYDPTFCGLWIANEGPEAILVTLDGEELRRVGSALRRIKAISVEGDDLIVADGMGAFQRIGKDGVPLGAPFQIETGWADTEGIAIDDDGSLITVEDDPEYLSWLTPDGHILRRIDTMTLNPPLSEAQGIARDPRTGHLLIVDDLEGTNSLYEFDKDGNLLATASLHEFGLDPEGIAIRPGSNQLFVAFDAGARIVSFEYTPTLPDDAKPLPPGADCMMF</sequence>